<proteinExistence type="predicted"/>
<name>A6DKG6_9BACT</name>
<dbReference type="CDD" id="cd09854">
    <property type="entry name" value="PIN_VapC-like"/>
    <property type="match status" value="1"/>
</dbReference>
<dbReference type="AlphaFoldDB" id="A6DKG6"/>
<dbReference type="eggNOG" id="COG2402">
    <property type="taxonomic scope" value="Bacteria"/>
</dbReference>
<comment type="caution">
    <text evidence="2">The sequence shown here is derived from an EMBL/GenBank/DDBJ whole genome shotgun (WGS) entry which is preliminary data.</text>
</comment>
<dbReference type="Pfam" id="PF13470">
    <property type="entry name" value="PIN_3"/>
    <property type="match status" value="1"/>
</dbReference>
<dbReference type="RefSeq" id="WP_007278378.1">
    <property type="nucleotide sequence ID" value="NZ_ABCK01000007.1"/>
</dbReference>
<dbReference type="InterPro" id="IPR002716">
    <property type="entry name" value="PIN_dom"/>
</dbReference>
<feature type="domain" description="PIN" evidence="1">
    <location>
        <begin position="5"/>
        <end position="117"/>
    </location>
</feature>
<gene>
    <name evidence="2" type="ORF">LNTAR_00645</name>
</gene>
<evidence type="ECO:0000313" key="2">
    <source>
        <dbReference type="EMBL" id="EDM27864.1"/>
    </source>
</evidence>
<keyword evidence="3" id="KW-1185">Reference proteome</keyword>
<dbReference type="SUPFAM" id="SSF88723">
    <property type="entry name" value="PIN domain-like"/>
    <property type="match status" value="1"/>
</dbReference>
<accession>A6DKG6</accession>
<protein>
    <submittedName>
        <fullName evidence="2">PIN domain protein</fullName>
    </submittedName>
</protein>
<organism evidence="2 3">
    <name type="scientific">Lentisphaera araneosa HTCC2155</name>
    <dbReference type="NCBI Taxonomy" id="313628"/>
    <lineage>
        <taxon>Bacteria</taxon>
        <taxon>Pseudomonadati</taxon>
        <taxon>Lentisphaerota</taxon>
        <taxon>Lentisphaeria</taxon>
        <taxon>Lentisphaerales</taxon>
        <taxon>Lentisphaeraceae</taxon>
        <taxon>Lentisphaera</taxon>
    </lineage>
</organism>
<dbReference type="InterPro" id="IPR029060">
    <property type="entry name" value="PIN-like_dom_sf"/>
</dbReference>
<dbReference type="Proteomes" id="UP000004947">
    <property type="component" value="Unassembled WGS sequence"/>
</dbReference>
<dbReference type="Gene3D" id="3.40.50.1010">
    <property type="entry name" value="5'-nuclease"/>
    <property type="match status" value="1"/>
</dbReference>
<dbReference type="STRING" id="313628.LNTAR_00645"/>
<dbReference type="OrthoDB" id="3232645at2"/>
<reference evidence="2 3" key="1">
    <citation type="journal article" date="2010" name="J. Bacteriol.">
        <title>Genome sequence of Lentisphaera araneosa HTCC2155T, the type species of the order Lentisphaerales in the phylum Lentisphaerae.</title>
        <authorList>
            <person name="Thrash J.C."/>
            <person name="Cho J.C."/>
            <person name="Vergin K.L."/>
            <person name="Morris R.M."/>
            <person name="Giovannoni S.J."/>
        </authorList>
    </citation>
    <scope>NUCLEOTIDE SEQUENCE [LARGE SCALE GENOMIC DNA]</scope>
    <source>
        <strain evidence="2 3">HTCC2155</strain>
    </source>
</reference>
<dbReference type="EMBL" id="ABCK01000007">
    <property type="protein sequence ID" value="EDM27864.1"/>
    <property type="molecule type" value="Genomic_DNA"/>
</dbReference>
<sequence>MIHAFIDCDVIIDLLTRREPHFKESALLFQSALDKQIKLFTSPLAIANVHYMVKKSKDEQQTRNAISKLLTIIEIADMTKSTVIKALNSDMKDFEDALQSYTAEPLACDYIITRNTKDYKKALLEAKTPTEINQIIQ</sequence>
<evidence type="ECO:0000313" key="3">
    <source>
        <dbReference type="Proteomes" id="UP000004947"/>
    </source>
</evidence>
<evidence type="ECO:0000259" key="1">
    <source>
        <dbReference type="Pfam" id="PF13470"/>
    </source>
</evidence>